<keyword evidence="2" id="KW-1185">Reference proteome</keyword>
<organism evidence="1 2">
    <name type="scientific">Rhodococcoides trifolii</name>
    <dbReference type="NCBI Taxonomy" id="908250"/>
    <lineage>
        <taxon>Bacteria</taxon>
        <taxon>Bacillati</taxon>
        <taxon>Actinomycetota</taxon>
        <taxon>Actinomycetes</taxon>
        <taxon>Mycobacteriales</taxon>
        <taxon>Nocardiaceae</taxon>
        <taxon>Rhodococcoides</taxon>
    </lineage>
</organism>
<proteinExistence type="predicted"/>
<comment type="caution">
    <text evidence="1">The sequence shown here is derived from an EMBL/GenBank/DDBJ whole genome shotgun (WGS) entry which is preliminary data.</text>
</comment>
<dbReference type="AlphaFoldDB" id="A0A917FVR1"/>
<gene>
    <name evidence="1" type="ORF">GCM10007304_24850</name>
</gene>
<protein>
    <submittedName>
        <fullName evidence="1">Uncharacterized protein</fullName>
    </submittedName>
</protein>
<reference evidence="1" key="1">
    <citation type="journal article" date="2014" name="Int. J. Syst. Evol. Microbiol.">
        <title>Complete genome sequence of Corynebacterium casei LMG S-19264T (=DSM 44701T), isolated from a smear-ripened cheese.</title>
        <authorList>
            <consortium name="US DOE Joint Genome Institute (JGI-PGF)"/>
            <person name="Walter F."/>
            <person name="Albersmeier A."/>
            <person name="Kalinowski J."/>
            <person name="Ruckert C."/>
        </authorList>
    </citation>
    <scope>NUCLEOTIDE SEQUENCE</scope>
    <source>
        <strain evidence="1">CCM 7905</strain>
    </source>
</reference>
<sequence length="271" mass="28353">MPSSAASLALWTGSWLGGVASPDDVIDAVCARAPMNLVVAGDVATAERFSLPWPTPRDLGVTELLRVVREVATSAGPNAVVRLVLPAPGDVRGLPVRSEFSTAAVLSGDGMLVGAPGDTGIGIVPTVEGPDVLRWSVFTTAVPHLVPDASLREIEYSMRETVREAALTLTRQQTVGTAAASVDARAVIDAHIEEANRHAYPPMDERITRILDTADRVAAILAVAEKNSPAQGTTGSVALAREEVLRPLHAAVRSARLVAIGTAIDEALGRR</sequence>
<evidence type="ECO:0000313" key="2">
    <source>
        <dbReference type="Proteomes" id="UP000654257"/>
    </source>
</evidence>
<dbReference type="Proteomes" id="UP000654257">
    <property type="component" value="Unassembled WGS sequence"/>
</dbReference>
<dbReference type="RefSeq" id="WP_188545062.1">
    <property type="nucleotide sequence ID" value="NZ_BMCU01000002.1"/>
</dbReference>
<reference evidence="1" key="2">
    <citation type="submission" date="2020-09" db="EMBL/GenBank/DDBJ databases">
        <authorList>
            <person name="Sun Q."/>
            <person name="Sedlacek I."/>
        </authorList>
    </citation>
    <scope>NUCLEOTIDE SEQUENCE</scope>
    <source>
        <strain evidence="1">CCM 7905</strain>
    </source>
</reference>
<dbReference type="EMBL" id="BMCU01000002">
    <property type="protein sequence ID" value="GGG09783.1"/>
    <property type="molecule type" value="Genomic_DNA"/>
</dbReference>
<name>A0A917FVR1_9NOCA</name>
<accession>A0A917FVR1</accession>
<evidence type="ECO:0000313" key="1">
    <source>
        <dbReference type="EMBL" id="GGG09783.1"/>
    </source>
</evidence>